<protein>
    <recommendedName>
        <fullName evidence="4">Methyltransferase type 12 domain-containing protein</fullName>
    </recommendedName>
</protein>
<proteinExistence type="predicted"/>
<dbReference type="SUPFAM" id="SSF53335">
    <property type="entry name" value="S-adenosyl-L-methionine-dependent methyltransferases"/>
    <property type="match status" value="1"/>
</dbReference>
<evidence type="ECO:0000313" key="2">
    <source>
        <dbReference type="EMBL" id="AUX31434.1"/>
    </source>
</evidence>
<dbReference type="Proteomes" id="UP000295497">
    <property type="component" value="Chromosome"/>
</dbReference>
<dbReference type="GO" id="GO:0008168">
    <property type="term" value="F:methyltransferase activity"/>
    <property type="evidence" value="ECO:0007669"/>
    <property type="project" value="InterPro"/>
</dbReference>
<dbReference type="Gene3D" id="3.40.50.150">
    <property type="entry name" value="Vaccinia Virus protein VP39"/>
    <property type="match status" value="1"/>
</dbReference>
<evidence type="ECO:0000256" key="1">
    <source>
        <dbReference type="SAM" id="MobiDB-lite"/>
    </source>
</evidence>
<reference evidence="2 3" key="1">
    <citation type="submission" date="2015-09" db="EMBL/GenBank/DDBJ databases">
        <title>Sorangium comparison.</title>
        <authorList>
            <person name="Zaburannyi N."/>
            <person name="Bunk B."/>
            <person name="Overmann J."/>
            <person name="Mueller R."/>
        </authorList>
    </citation>
    <scope>NUCLEOTIDE SEQUENCE [LARGE SCALE GENOMIC DNA]</scope>
    <source>
        <strain evidence="2 3">So ce836</strain>
    </source>
</reference>
<accession>A0A4P2QMW5</accession>
<gene>
    <name evidence="2" type="ORF">SOCE836_035630</name>
</gene>
<evidence type="ECO:0000313" key="3">
    <source>
        <dbReference type="Proteomes" id="UP000295497"/>
    </source>
</evidence>
<dbReference type="RefSeq" id="WP_129575227.1">
    <property type="nucleotide sequence ID" value="NZ_CP012672.1"/>
</dbReference>
<name>A0A4P2QMW5_SORCE</name>
<dbReference type="AlphaFoldDB" id="A0A4P2QMW5"/>
<organism evidence="2 3">
    <name type="scientific">Sorangium cellulosum</name>
    <name type="common">Polyangium cellulosum</name>
    <dbReference type="NCBI Taxonomy" id="56"/>
    <lineage>
        <taxon>Bacteria</taxon>
        <taxon>Pseudomonadati</taxon>
        <taxon>Myxococcota</taxon>
        <taxon>Polyangia</taxon>
        <taxon>Polyangiales</taxon>
        <taxon>Polyangiaceae</taxon>
        <taxon>Sorangium</taxon>
    </lineage>
</organism>
<dbReference type="EMBL" id="CP012672">
    <property type="protein sequence ID" value="AUX31434.1"/>
    <property type="molecule type" value="Genomic_DNA"/>
</dbReference>
<sequence length="240" mass="26002">MNTAARGTSPAREEGRPASDAFGSSTERALWRLYDLWVPTIASEHLWGCPSERILDLYRRYTSADHLEAGVGSGYFLDRCAFPVADPTLTLLDVNRSAIDVSLDRLRRYRVTGLVASLLEPLPLPGSAFGSVGMNYVVHCIPGALRDKMDIILGHLLPCMKDGGVLFGTTVLGKGVRHNAAGGPFAAAMQRLGIFKNQEDDLPGLEAALKRHVSDYAIEPVGRTAVFIARKPSRAEKTPG</sequence>
<dbReference type="InterPro" id="IPR016584">
    <property type="entry name" value="MeTrfase_VrtF"/>
</dbReference>
<dbReference type="InterPro" id="IPR029063">
    <property type="entry name" value="SAM-dependent_MTases_sf"/>
</dbReference>
<dbReference type="PIRSF" id="PIRSF011491">
    <property type="entry name" value="Mtase_YbcY_prd"/>
    <property type="match status" value="1"/>
</dbReference>
<feature type="region of interest" description="Disordered" evidence="1">
    <location>
        <begin position="1"/>
        <end position="22"/>
    </location>
</feature>
<evidence type="ECO:0008006" key="4">
    <source>
        <dbReference type="Google" id="ProtNLM"/>
    </source>
</evidence>